<evidence type="ECO:0000256" key="4">
    <source>
        <dbReference type="ARBA" id="ARBA00022824"/>
    </source>
</evidence>
<dbReference type="Pfam" id="PF12935">
    <property type="entry name" value="Sec16_N"/>
    <property type="match status" value="1"/>
</dbReference>
<feature type="compositionally biased region" description="Low complexity" evidence="11">
    <location>
        <begin position="1739"/>
        <end position="1749"/>
    </location>
</feature>
<dbReference type="EMBL" id="KB644411">
    <property type="protein sequence ID" value="EPS28582.1"/>
    <property type="molecule type" value="Genomic_DNA"/>
</dbReference>
<accession>S8B2D3</accession>
<dbReference type="GO" id="GO:0006914">
    <property type="term" value="P:autophagy"/>
    <property type="evidence" value="ECO:0007669"/>
    <property type="project" value="UniProtKB-KW"/>
</dbReference>
<dbReference type="InterPro" id="IPR024340">
    <property type="entry name" value="Sec16_CCD"/>
</dbReference>
<feature type="compositionally biased region" description="Polar residues" evidence="11">
    <location>
        <begin position="1532"/>
        <end position="1552"/>
    </location>
</feature>
<evidence type="ECO:0000259" key="12">
    <source>
        <dbReference type="Pfam" id="PF12931"/>
    </source>
</evidence>
<feature type="compositionally biased region" description="Low complexity" evidence="11">
    <location>
        <begin position="628"/>
        <end position="643"/>
    </location>
</feature>
<evidence type="ECO:0000256" key="9">
    <source>
        <dbReference type="ARBA" id="ARBA00024687"/>
    </source>
</evidence>
<feature type="compositionally biased region" description="Low complexity" evidence="11">
    <location>
        <begin position="397"/>
        <end position="409"/>
    </location>
</feature>
<dbReference type="Pfam" id="PF12932">
    <property type="entry name" value="Sec16"/>
    <property type="match status" value="1"/>
</dbReference>
<dbReference type="PANTHER" id="PTHR13402">
    <property type="entry name" value="RGPR-RELATED"/>
    <property type="match status" value="1"/>
</dbReference>
<proteinExistence type="inferred from homology"/>
<evidence type="ECO:0000259" key="14">
    <source>
        <dbReference type="Pfam" id="PF12935"/>
    </source>
</evidence>
<dbReference type="GO" id="GO:0070971">
    <property type="term" value="C:endoplasmic reticulum exit site"/>
    <property type="evidence" value="ECO:0007669"/>
    <property type="project" value="TreeGrafter"/>
</dbReference>
<feature type="compositionally biased region" description="Basic and acidic residues" evidence="11">
    <location>
        <begin position="1647"/>
        <end position="1669"/>
    </location>
</feature>
<feature type="region of interest" description="Disordered" evidence="11">
    <location>
        <begin position="1"/>
        <end position="77"/>
    </location>
</feature>
<dbReference type="GO" id="GO:0012507">
    <property type="term" value="C:ER to Golgi transport vesicle membrane"/>
    <property type="evidence" value="ECO:0007669"/>
    <property type="project" value="TreeGrafter"/>
</dbReference>
<feature type="compositionally biased region" description="Polar residues" evidence="11">
    <location>
        <begin position="660"/>
        <end position="672"/>
    </location>
</feature>
<reference evidence="15 16" key="1">
    <citation type="journal article" date="2013" name="PLoS ONE">
        <title>Genomic and secretomic analyses reveal unique features of the lignocellulolytic enzyme system of Penicillium decumbens.</title>
        <authorList>
            <person name="Liu G."/>
            <person name="Zhang L."/>
            <person name="Wei X."/>
            <person name="Zou G."/>
            <person name="Qin Y."/>
            <person name="Ma L."/>
            <person name="Li J."/>
            <person name="Zheng H."/>
            <person name="Wang S."/>
            <person name="Wang C."/>
            <person name="Xun L."/>
            <person name="Zhao G.-P."/>
            <person name="Zhou Z."/>
            <person name="Qu Y."/>
        </authorList>
    </citation>
    <scope>NUCLEOTIDE SEQUENCE [LARGE SCALE GENOMIC DNA]</scope>
    <source>
        <strain evidence="16">114-2 / CGMCC 5302</strain>
    </source>
</reference>
<keyword evidence="4 10" id="KW-0256">Endoplasmic reticulum</keyword>
<evidence type="ECO:0000256" key="3">
    <source>
        <dbReference type="ARBA" id="ARBA00022448"/>
    </source>
</evidence>
<sequence length="1860" mass="197068">MAQQTAPSGDLSSWNPACRPEGDHSGHTAGPDQNASLEPLNSAGFHSHHASAVPPSEYDEALTTSTESTRELEQASAEEAIVTAAETNVIDQGASFANAQEANGAAAEDIDDTATNLQTEKFSGEPDSSSSIPASTILNEEAVPLSSDALGSQSPTVADNDSDKPRLQTSGSEDPEITEENANNEMEHPGAHKHDPTTGEFTSQADPWNMEERNEVDSDGDDFFNQLKTQTKPIFAPPESESRFEEGLPLLEEDDKAPSAPEDAAFQGGADPFAQDDDNADDFFSSPQKDEASDAPPFEISRKSTSQVMESAGLLIESPQSDSEAAALFEDALKAASSSKVAEQNESTVEPSEDDLAARWEAELSDTGEDELVARWEAALDLDDDDMLPDNDPTSLASAGPQASSSQQQYTPQSGNIYNANVGTPSAPGFSGTSGGANQFGLASGKYTPHQPTTADLVGGLSLPGASSALNLAPPSMLSQPPANPVLPRGESFAERPKEGYRSPYDLPEDLARPRRTLTTQKSAPVLVPPPMSVPQVGISAATGTLPPAAPPVQKNFYEELPLPVPRSRPASTSGRYSPMPGTAQASESVGTPPPPQNPYAPLATSQVDSHLQPSLQLPHREDPYTTSSLLGSSAPAGPPAASRYSPQPPALQPPARAQSISRYSPAPSTSGPAGRSRYASQPLAVPGHVNNLPFQPRTSSPLAHHEKSTYQPGAEKPYPLQPPSLQPSVDLSPPRAQRGSVDQGSPYAPQSPDENGGLEGSSVQNTNRQIHPSQNRYAPPEYVNEFAQRLAPVKTNEHDQATVMLPSSQQVVEQPSAPPPRRSQTSSPGQQLISPRGTLPQLAPVPRPASVHGSASPTKATNPYGSLPTAIQSSARGYTQHLEFIAPTDGQETDPLERWRGAPIFKFGFGGAVVSCFPKHIPRYSVGQISPMIKPTPGEPRLSKANEVIPFSETVVQHPGPLKSKSKKKDVIAWLSSKIAAFENEVSEVYEGSHADVTKRAEEKILLWKVVRLLVENDGNFEASIESKNSLRQIFVPNPPSLEAENPSANDFGPAATFATFGAPSKPDVAADSEWMGELRTLLLVGEREKAVWAAVDRRMWGHALILASTMDRSIWKQAVQEFVRREIKSTAGNTESLAALYEIFAGNVEESVDELVPPSARAGHQLISINDRQGATKNALDGLDSWKDTVAMVLGNRSSDDQSALLALGRLLASYGRVEAAHICFLFSRSAVFGGADDLQANIVLLGSDHQRQSSSLLDEDAILLTEVYEFATAVLGNSTAATLPHLLAFKLVHARQLADRGRKTEAQAYCDGVASSLKSTTRPSPYHHQHLFSEVDELSARLRQTTTDSGSWISKPSMEKVSGSMWARFNSFVAGDDADAASTGLGKAGEAGDHGPFANIAGTPTVSRSPSVSDLYGSYPGGGATQPVPTPAAGPSKYMPSQYAPNASPEQFRGRSSLDSQRSPSFGGAPFTQRRASQEYPATPVESYAPMYGSPGTNPGYLSTPPQTSYMPLAPVEEDVTFKPHADPTPSTQTASLSNGISYQPAGQSDEQRIESHATAMSDIPYYQEPQAALQSEESSYMPPPGNAYAPPSYAAPDFDSTTEVTEEPSEENTRPDVQKKKKSFMDDDDDDDLAARAAAMQKAENDRKADEAFRKAAEEDAKKDAQQSAKKGWFGGWFGGAKKEADHTGGGPIRAKLGEESSFYYDKDLKKWVNKKDPGSASAARATPPPPRSSAPPSRAASSSSVPPPPGVPPMSGPGSRPQSAASSNVSGAPPLSSFSSSALGVPPPPGNMPRSVSTGAAAPTPPGSAAGLPPRPASSLTNANSIDDLLGAPVARKGNAAKNKKKGRYVDVMAP</sequence>
<feature type="compositionally biased region" description="Basic and acidic residues" evidence="11">
    <location>
        <begin position="492"/>
        <end position="501"/>
    </location>
</feature>
<evidence type="ECO:0000256" key="6">
    <source>
        <dbReference type="ARBA" id="ARBA00022927"/>
    </source>
</evidence>
<feature type="compositionally biased region" description="Polar residues" evidence="11">
    <location>
        <begin position="762"/>
        <end position="777"/>
    </location>
</feature>
<feature type="compositionally biased region" description="Basic and acidic residues" evidence="11">
    <location>
        <begin position="185"/>
        <end position="197"/>
    </location>
</feature>
<keyword evidence="16" id="KW-1185">Reference proteome</keyword>
<feature type="domain" description="Sec16 Sec23-binding" evidence="12">
    <location>
        <begin position="1080"/>
        <end position="1379"/>
    </location>
</feature>
<dbReference type="STRING" id="933388.S8B2D3"/>
<feature type="region of interest" description="Disordered" evidence="11">
    <location>
        <begin position="377"/>
        <end position="784"/>
    </location>
</feature>
<feature type="compositionally biased region" description="Polar residues" evidence="11">
    <location>
        <begin position="604"/>
        <end position="616"/>
    </location>
</feature>
<dbReference type="HOGENOM" id="CLU_001147_0_0_1"/>
<keyword evidence="3 10" id="KW-0813">Transport</keyword>
<feature type="compositionally biased region" description="Polar residues" evidence="11">
    <location>
        <begin position="693"/>
        <end position="702"/>
    </location>
</feature>
<feature type="compositionally biased region" description="Polar residues" evidence="11">
    <location>
        <begin position="113"/>
        <end position="138"/>
    </location>
</feature>
<dbReference type="CDD" id="cd09233">
    <property type="entry name" value="ACE1-Sec16-like"/>
    <property type="match status" value="1"/>
</dbReference>
<feature type="compositionally biased region" description="Polar residues" evidence="11">
    <location>
        <begin position="1499"/>
        <end position="1513"/>
    </location>
</feature>
<keyword evidence="8 10" id="KW-0472">Membrane</keyword>
<feature type="compositionally biased region" description="Polar residues" evidence="11">
    <location>
        <begin position="1405"/>
        <end position="1415"/>
    </location>
</feature>
<dbReference type="FunFam" id="1.25.40.1030:FF:000008">
    <property type="entry name" value="Protein transport protein sec16"/>
    <property type="match status" value="1"/>
</dbReference>
<feature type="domain" description="Sec16 N-terminal" evidence="14">
    <location>
        <begin position="206"/>
        <end position="426"/>
    </location>
</feature>
<feature type="compositionally biased region" description="Polar residues" evidence="11">
    <location>
        <begin position="854"/>
        <end position="871"/>
    </location>
</feature>
<evidence type="ECO:0000256" key="2">
    <source>
        <dbReference type="ARBA" id="ARBA00005927"/>
    </source>
</evidence>
<dbReference type="GO" id="GO:0007030">
    <property type="term" value="P:Golgi organization"/>
    <property type="evidence" value="ECO:0007669"/>
    <property type="project" value="TreeGrafter"/>
</dbReference>
<dbReference type="PhylomeDB" id="S8B2D3"/>
<evidence type="ECO:0000256" key="1">
    <source>
        <dbReference type="ARBA" id="ARBA00004397"/>
    </source>
</evidence>
<dbReference type="InterPro" id="IPR024298">
    <property type="entry name" value="Sec16_Sec23-bd"/>
</dbReference>
<feature type="region of interest" description="Disordered" evidence="11">
    <location>
        <begin position="100"/>
        <end position="323"/>
    </location>
</feature>
<comment type="function">
    <text evidence="9 10">Involved in the initiation of assembly of the COPII coat required for the formation of transport vesicles from the endoplasmic reticulum (ER) and the selection of cargo molecules. Also involved in autophagy.</text>
</comment>
<evidence type="ECO:0000256" key="7">
    <source>
        <dbReference type="ARBA" id="ARBA00023006"/>
    </source>
</evidence>
<evidence type="ECO:0000256" key="11">
    <source>
        <dbReference type="SAM" id="MobiDB-lite"/>
    </source>
</evidence>
<dbReference type="GO" id="GO:0016192">
    <property type="term" value="P:vesicle-mediated transport"/>
    <property type="evidence" value="ECO:0007669"/>
    <property type="project" value="UniProtKB-KW"/>
</dbReference>
<protein>
    <recommendedName>
        <fullName evidence="10">Protein transport protein sec16</fullName>
    </recommendedName>
</protein>
<feature type="compositionally biased region" description="Acidic residues" evidence="11">
    <location>
        <begin position="380"/>
        <end position="389"/>
    </location>
</feature>
<feature type="compositionally biased region" description="Polar residues" evidence="11">
    <location>
        <begin position="1"/>
        <end position="15"/>
    </location>
</feature>
<evidence type="ECO:0000256" key="8">
    <source>
        <dbReference type="ARBA" id="ARBA00023136"/>
    </source>
</evidence>
<comment type="subcellular location">
    <subcellularLocation>
        <location evidence="1">Endoplasmic reticulum membrane</location>
        <topology evidence="1">Peripheral membrane protein</topology>
        <orientation evidence="1">Cytoplasmic side</orientation>
    </subcellularLocation>
</comment>
<evidence type="ECO:0000313" key="15">
    <source>
        <dbReference type="EMBL" id="EPS28582.1"/>
    </source>
</evidence>
<organism evidence="15 16">
    <name type="scientific">Penicillium oxalicum (strain 114-2 / CGMCC 5302)</name>
    <name type="common">Penicillium decumbens</name>
    <dbReference type="NCBI Taxonomy" id="933388"/>
    <lineage>
        <taxon>Eukaryota</taxon>
        <taxon>Fungi</taxon>
        <taxon>Dikarya</taxon>
        <taxon>Ascomycota</taxon>
        <taxon>Pezizomycotina</taxon>
        <taxon>Eurotiomycetes</taxon>
        <taxon>Eurotiomycetidae</taxon>
        <taxon>Eurotiales</taxon>
        <taxon>Aspergillaceae</taxon>
        <taxon>Penicillium</taxon>
    </lineage>
</organism>
<feature type="compositionally biased region" description="Polar residues" evidence="11">
    <location>
        <begin position="149"/>
        <end position="159"/>
    </location>
</feature>
<keyword evidence="7 10" id="KW-0072">Autophagy</keyword>
<evidence type="ECO:0000256" key="5">
    <source>
        <dbReference type="ARBA" id="ARBA00022892"/>
    </source>
</evidence>
<feature type="region of interest" description="Disordered" evidence="11">
    <location>
        <begin position="1499"/>
        <end position="1704"/>
    </location>
</feature>
<feature type="compositionally biased region" description="Polar residues" evidence="11">
    <location>
        <begin position="410"/>
        <end position="424"/>
    </location>
</feature>
<dbReference type="GO" id="GO:0070973">
    <property type="term" value="P:protein localization to endoplasmic reticulum exit site"/>
    <property type="evidence" value="ECO:0007669"/>
    <property type="project" value="TreeGrafter"/>
</dbReference>
<feature type="compositionally biased region" description="Low complexity" evidence="11">
    <location>
        <begin position="1802"/>
        <end position="1817"/>
    </location>
</feature>
<dbReference type="GO" id="GO:0005789">
    <property type="term" value="C:endoplasmic reticulum membrane"/>
    <property type="evidence" value="ECO:0007669"/>
    <property type="project" value="UniProtKB-SubCell"/>
</dbReference>
<keyword evidence="6 10" id="KW-0653">Protein transport</keyword>
<feature type="compositionally biased region" description="Polar residues" evidence="11">
    <location>
        <begin position="823"/>
        <end position="834"/>
    </location>
</feature>
<dbReference type="eggNOG" id="KOG1913">
    <property type="taxonomic scope" value="Eukaryota"/>
</dbReference>
<feature type="compositionally biased region" description="Low complexity" evidence="11">
    <location>
        <begin position="1774"/>
        <end position="1789"/>
    </location>
</feature>
<comment type="similarity">
    <text evidence="2 10">Belongs to the SEC16 family.</text>
</comment>
<feature type="region of interest" description="Disordered" evidence="11">
    <location>
        <begin position="1384"/>
        <end position="1484"/>
    </location>
</feature>
<feature type="compositionally biased region" description="Pro residues" evidence="11">
    <location>
        <begin position="1750"/>
        <end position="1760"/>
    </location>
</feature>
<name>S8B2D3_PENO1</name>
<dbReference type="Pfam" id="PF12931">
    <property type="entry name" value="TPR_Sec16"/>
    <property type="match status" value="1"/>
</dbReference>
<keyword evidence="5 10" id="KW-0931">ER-Golgi transport</keyword>
<evidence type="ECO:0000313" key="16">
    <source>
        <dbReference type="Proteomes" id="UP000019376"/>
    </source>
</evidence>
<dbReference type="OrthoDB" id="8918678at2759"/>
<feature type="region of interest" description="Disordered" evidence="11">
    <location>
        <begin position="808"/>
        <end position="871"/>
    </location>
</feature>
<feature type="domain" description="Sec16 central conserved" evidence="13">
    <location>
        <begin position="903"/>
        <end position="1020"/>
    </location>
</feature>
<dbReference type="PANTHER" id="PTHR13402:SF6">
    <property type="entry name" value="SECRETORY 16, ISOFORM I"/>
    <property type="match status" value="1"/>
</dbReference>
<dbReference type="GO" id="GO:0015031">
    <property type="term" value="P:protein transport"/>
    <property type="evidence" value="ECO:0007669"/>
    <property type="project" value="UniProtKB-KW"/>
</dbReference>
<dbReference type="Proteomes" id="UP000019376">
    <property type="component" value="Unassembled WGS sequence"/>
</dbReference>
<feature type="region of interest" description="Disordered" evidence="11">
    <location>
        <begin position="1718"/>
        <end position="1829"/>
    </location>
</feature>
<dbReference type="InterPro" id="IPR024468">
    <property type="entry name" value="Sec16_N"/>
</dbReference>
<evidence type="ECO:0000259" key="13">
    <source>
        <dbReference type="Pfam" id="PF12932"/>
    </source>
</evidence>
<dbReference type="Gene3D" id="1.25.40.1030">
    <property type="match status" value="1"/>
</dbReference>
<evidence type="ECO:0000256" key="10">
    <source>
        <dbReference type="RuleBase" id="RU364101"/>
    </source>
</evidence>
<gene>
    <name evidence="15" type="ORF">PDE_03528</name>
</gene>